<proteinExistence type="predicted"/>
<name>A0ABW2KL02_9ACTN</name>
<dbReference type="RefSeq" id="WP_379872497.1">
    <property type="nucleotide sequence ID" value="NZ_JBHTBH010000009.1"/>
</dbReference>
<evidence type="ECO:0000313" key="2">
    <source>
        <dbReference type="Proteomes" id="UP001596540"/>
    </source>
</evidence>
<comment type="caution">
    <text evidence="1">The sequence shown here is derived from an EMBL/GenBank/DDBJ whole genome shotgun (WGS) entry which is preliminary data.</text>
</comment>
<sequence>MTPDNGWGPRAFQMVLLRRMADQRPELVEGALRALNATRTESREVNRRWQAMLRSRTAPQGVRRYRYVLGAAESVADRPFGDLRLRRHHWRLPLWPDLRWEVVTGPGGAVWQEWLVRAPGTPAPVPRHVGELRPWALVVDDVARAFAPVTPMEGTAPSRWRLALTASGPDGAVGRYIADFTWGLLQTVTPGGGPAGAGPAPR</sequence>
<reference evidence="2" key="1">
    <citation type="journal article" date="2019" name="Int. J. Syst. Evol. Microbiol.">
        <title>The Global Catalogue of Microorganisms (GCM) 10K type strain sequencing project: providing services to taxonomists for standard genome sequencing and annotation.</title>
        <authorList>
            <consortium name="The Broad Institute Genomics Platform"/>
            <consortium name="The Broad Institute Genome Sequencing Center for Infectious Disease"/>
            <person name="Wu L."/>
            <person name="Ma J."/>
        </authorList>
    </citation>
    <scope>NUCLEOTIDE SEQUENCE [LARGE SCALE GENOMIC DNA]</scope>
    <source>
        <strain evidence="2">CGMCC 4.7382</strain>
    </source>
</reference>
<dbReference type="EMBL" id="JBHTBH010000009">
    <property type="protein sequence ID" value="MFC7329850.1"/>
    <property type="molecule type" value="Genomic_DNA"/>
</dbReference>
<evidence type="ECO:0000313" key="1">
    <source>
        <dbReference type="EMBL" id="MFC7329850.1"/>
    </source>
</evidence>
<organism evidence="1 2">
    <name type="scientific">Marinactinospora rubrisoli</name>
    <dbReference type="NCBI Taxonomy" id="2715399"/>
    <lineage>
        <taxon>Bacteria</taxon>
        <taxon>Bacillati</taxon>
        <taxon>Actinomycetota</taxon>
        <taxon>Actinomycetes</taxon>
        <taxon>Streptosporangiales</taxon>
        <taxon>Nocardiopsidaceae</taxon>
        <taxon>Marinactinospora</taxon>
    </lineage>
</organism>
<dbReference type="Proteomes" id="UP001596540">
    <property type="component" value="Unassembled WGS sequence"/>
</dbReference>
<keyword evidence="2" id="KW-1185">Reference proteome</keyword>
<accession>A0ABW2KL02</accession>
<protein>
    <submittedName>
        <fullName evidence="1">Uncharacterized protein</fullName>
    </submittedName>
</protein>
<gene>
    <name evidence="1" type="ORF">ACFQRF_19125</name>
</gene>